<accession>A0ABD3V5X2</accession>
<dbReference type="EMBL" id="JBJQND010000013">
    <property type="protein sequence ID" value="KAL3856208.1"/>
    <property type="molecule type" value="Genomic_DNA"/>
</dbReference>
<organism evidence="2 3">
    <name type="scientific">Sinanodonta woodiana</name>
    <name type="common">Chinese pond mussel</name>
    <name type="synonym">Anodonta woodiana</name>
    <dbReference type="NCBI Taxonomy" id="1069815"/>
    <lineage>
        <taxon>Eukaryota</taxon>
        <taxon>Metazoa</taxon>
        <taxon>Spiralia</taxon>
        <taxon>Lophotrochozoa</taxon>
        <taxon>Mollusca</taxon>
        <taxon>Bivalvia</taxon>
        <taxon>Autobranchia</taxon>
        <taxon>Heteroconchia</taxon>
        <taxon>Palaeoheterodonta</taxon>
        <taxon>Unionida</taxon>
        <taxon>Unionoidea</taxon>
        <taxon>Unionidae</taxon>
        <taxon>Unioninae</taxon>
        <taxon>Sinanodonta</taxon>
    </lineage>
</organism>
<evidence type="ECO:0008006" key="4">
    <source>
        <dbReference type="Google" id="ProtNLM"/>
    </source>
</evidence>
<dbReference type="Proteomes" id="UP001634394">
    <property type="component" value="Unassembled WGS sequence"/>
</dbReference>
<keyword evidence="3" id="KW-1185">Reference proteome</keyword>
<name>A0ABD3V5X2_SINWO</name>
<comment type="caution">
    <text evidence="2">The sequence shown here is derived from an EMBL/GenBank/DDBJ whole genome shotgun (WGS) entry which is preliminary data.</text>
</comment>
<sequence>MQIQFRTLTPMLIFHTFLLTATCFKEGVSQNASCVYANVHVYDITYFIMEKHTTRWHDAEQTCVEYGMEMAIVVNDFIPKVEAVIKRNGLNMTFRTWIKYTKDSSQNITYGVLICEKNVSCHISTDISANKNDGNSNTNDDHKLQETEPHVIICEINSNTIKDGNRYKNLSLSWLDPESQCINTNCLRFLSTDINNPITESSSDSNIQSISVQSTAEYSEIITCTEISVHEGNWTRRTDNGLQLCGQSNNLETLQKEHSSRVSGTQDGGEGNSVMHVGVYNRAYDTFRPNDDFRYIYQEPELGLESDDASEVMNFSTMVDLDIANDVTESPKRTSLKVEDHYEKLNRSQDHVYATVVKTKL</sequence>
<feature type="chain" id="PRO_5044791991" description="C-type lectin domain-containing protein" evidence="1">
    <location>
        <begin position="24"/>
        <end position="361"/>
    </location>
</feature>
<evidence type="ECO:0000256" key="1">
    <source>
        <dbReference type="SAM" id="SignalP"/>
    </source>
</evidence>
<evidence type="ECO:0000313" key="3">
    <source>
        <dbReference type="Proteomes" id="UP001634394"/>
    </source>
</evidence>
<keyword evidence="1" id="KW-0732">Signal</keyword>
<proteinExistence type="predicted"/>
<gene>
    <name evidence="2" type="ORF">ACJMK2_010985</name>
</gene>
<evidence type="ECO:0000313" key="2">
    <source>
        <dbReference type="EMBL" id="KAL3856208.1"/>
    </source>
</evidence>
<reference evidence="2 3" key="1">
    <citation type="submission" date="2024-11" db="EMBL/GenBank/DDBJ databases">
        <title>Chromosome-level genome assembly of the freshwater bivalve Anodonta woodiana.</title>
        <authorList>
            <person name="Chen X."/>
        </authorList>
    </citation>
    <scope>NUCLEOTIDE SEQUENCE [LARGE SCALE GENOMIC DNA]</scope>
    <source>
        <strain evidence="2">MN2024</strain>
        <tissue evidence="2">Gills</tissue>
    </source>
</reference>
<protein>
    <recommendedName>
        <fullName evidence="4">C-type lectin domain-containing protein</fullName>
    </recommendedName>
</protein>
<dbReference type="AlphaFoldDB" id="A0ABD3V5X2"/>
<feature type="signal peptide" evidence="1">
    <location>
        <begin position="1"/>
        <end position="23"/>
    </location>
</feature>